<keyword evidence="3" id="KW-0547">Nucleotide-binding</keyword>
<keyword evidence="1" id="KW-0808">Transferase</keyword>
<evidence type="ECO:0000256" key="1">
    <source>
        <dbReference type="ARBA" id="ARBA00022527"/>
    </source>
</evidence>
<evidence type="ECO:0000313" key="4">
    <source>
        <dbReference type="Proteomes" id="UP000715441"/>
    </source>
</evidence>
<dbReference type="SUPFAM" id="SSF55874">
    <property type="entry name" value="ATPase domain of HSP90 chaperone/DNA topoisomerase II/histidine kinase"/>
    <property type="match status" value="1"/>
</dbReference>
<keyword evidence="1" id="KW-0723">Serine/threonine-protein kinase</keyword>
<dbReference type="Gene3D" id="3.30.565.10">
    <property type="entry name" value="Histidine kinase-like ATPase, C-terminal domain"/>
    <property type="match status" value="1"/>
</dbReference>
<keyword evidence="1" id="KW-0418">Kinase</keyword>
<sequence>MTQGSISTRGAPSRWLVLEPGGSLGQAREWVRKAVGDLGADHCLAVQLVVTELLTNAHDHAGGAGTLRLRVEADPCSVYVELDDRSADAPILRQAKPEALRGRGLMMVDQLSAAWGSRPRAGMGKTVWAQISCETYEWEPCAEAA</sequence>
<dbReference type="PANTHER" id="PTHR35526">
    <property type="entry name" value="ANTI-SIGMA-F FACTOR RSBW-RELATED"/>
    <property type="match status" value="1"/>
</dbReference>
<keyword evidence="3" id="KW-0067">ATP-binding</keyword>
<evidence type="ECO:0000313" key="3">
    <source>
        <dbReference type="EMBL" id="NKQ54491.1"/>
    </source>
</evidence>
<gene>
    <name evidence="3" type="ORF">HFP15_16545</name>
</gene>
<keyword evidence="4" id="KW-1185">Reference proteome</keyword>
<dbReference type="InterPro" id="IPR003594">
    <property type="entry name" value="HATPase_dom"/>
</dbReference>
<dbReference type="InterPro" id="IPR050267">
    <property type="entry name" value="Anti-sigma-factor_SerPK"/>
</dbReference>
<proteinExistence type="predicted"/>
<comment type="caution">
    <text evidence="3">The sequence shown here is derived from an EMBL/GenBank/DDBJ whole genome shotgun (WGS) entry which is preliminary data.</text>
</comment>
<dbReference type="CDD" id="cd16936">
    <property type="entry name" value="HATPase_RsbW-like"/>
    <property type="match status" value="1"/>
</dbReference>
<dbReference type="RefSeq" id="WP_168516425.1">
    <property type="nucleotide sequence ID" value="NZ_JAAXLS010000009.1"/>
</dbReference>
<dbReference type="EMBL" id="JAAXLS010000009">
    <property type="protein sequence ID" value="NKQ54491.1"/>
    <property type="molecule type" value="Genomic_DNA"/>
</dbReference>
<feature type="domain" description="Histidine kinase/HSP90-like ATPase" evidence="2">
    <location>
        <begin position="24"/>
        <end position="129"/>
    </location>
</feature>
<evidence type="ECO:0000259" key="2">
    <source>
        <dbReference type="Pfam" id="PF13581"/>
    </source>
</evidence>
<protein>
    <submittedName>
        <fullName evidence="3">ATP-binding protein</fullName>
    </submittedName>
</protein>
<dbReference type="GO" id="GO:0005524">
    <property type="term" value="F:ATP binding"/>
    <property type="evidence" value="ECO:0007669"/>
    <property type="project" value="UniProtKB-KW"/>
</dbReference>
<dbReference type="InterPro" id="IPR036890">
    <property type="entry name" value="HATPase_C_sf"/>
</dbReference>
<dbReference type="Proteomes" id="UP000715441">
    <property type="component" value="Unassembled WGS sequence"/>
</dbReference>
<organism evidence="3 4">
    <name type="scientific">Amycolatopsis acididurans</name>
    <dbReference type="NCBI Taxonomy" id="2724524"/>
    <lineage>
        <taxon>Bacteria</taxon>
        <taxon>Bacillati</taxon>
        <taxon>Actinomycetota</taxon>
        <taxon>Actinomycetes</taxon>
        <taxon>Pseudonocardiales</taxon>
        <taxon>Pseudonocardiaceae</taxon>
        <taxon>Amycolatopsis</taxon>
    </lineage>
</organism>
<dbReference type="Pfam" id="PF13581">
    <property type="entry name" value="HATPase_c_2"/>
    <property type="match status" value="1"/>
</dbReference>
<dbReference type="PANTHER" id="PTHR35526:SF3">
    <property type="entry name" value="ANTI-SIGMA-F FACTOR RSBW"/>
    <property type="match status" value="1"/>
</dbReference>
<reference evidence="3 4" key="1">
    <citation type="submission" date="2020-04" db="EMBL/GenBank/DDBJ databases">
        <title>Novel species.</title>
        <authorList>
            <person name="Teo W.F.A."/>
            <person name="Lipun K."/>
            <person name="Srisuk N."/>
            <person name="Duangmal K."/>
        </authorList>
    </citation>
    <scope>NUCLEOTIDE SEQUENCE [LARGE SCALE GENOMIC DNA]</scope>
    <source>
        <strain evidence="3 4">K13G38</strain>
    </source>
</reference>
<accession>A0ABX1J545</accession>
<name>A0ABX1J545_9PSEU</name>